<dbReference type="Proteomes" id="UP001279734">
    <property type="component" value="Unassembled WGS sequence"/>
</dbReference>
<gene>
    <name evidence="1" type="ORF">Nepgr_002887</name>
</gene>
<name>A0AAD3P7T8_NEPGR</name>
<dbReference type="EMBL" id="BSYO01000002">
    <property type="protein sequence ID" value="GMH01048.1"/>
    <property type="molecule type" value="Genomic_DNA"/>
</dbReference>
<accession>A0AAD3P7T8</accession>
<reference evidence="1" key="1">
    <citation type="submission" date="2023-05" db="EMBL/GenBank/DDBJ databases">
        <title>Nepenthes gracilis genome sequencing.</title>
        <authorList>
            <person name="Fukushima K."/>
        </authorList>
    </citation>
    <scope>NUCLEOTIDE SEQUENCE</scope>
    <source>
        <strain evidence="1">SING2019-196</strain>
    </source>
</reference>
<keyword evidence="2" id="KW-1185">Reference proteome</keyword>
<organism evidence="1 2">
    <name type="scientific">Nepenthes gracilis</name>
    <name type="common">Slender pitcher plant</name>
    <dbReference type="NCBI Taxonomy" id="150966"/>
    <lineage>
        <taxon>Eukaryota</taxon>
        <taxon>Viridiplantae</taxon>
        <taxon>Streptophyta</taxon>
        <taxon>Embryophyta</taxon>
        <taxon>Tracheophyta</taxon>
        <taxon>Spermatophyta</taxon>
        <taxon>Magnoliopsida</taxon>
        <taxon>eudicotyledons</taxon>
        <taxon>Gunneridae</taxon>
        <taxon>Pentapetalae</taxon>
        <taxon>Caryophyllales</taxon>
        <taxon>Nepenthaceae</taxon>
        <taxon>Nepenthes</taxon>
    </lineage>
</organism>
<dbReference type="AlphaFoldDB" id="A0AAD3P7T8"/>
<comment type="caution">
    <text evidence="1">The sequence shown here is derived from an EMBL/GenBank/DDBJ whole genome shotgun (WGS) entry which is preliminary data.</text>
</comment>
<evidence type="ECO:0000313" key="2">
    <source>
        <dbReference type="Proteomes" id="UP001279734"/>
    </source>
</evidence>
<proteinExistence type="predicted"/>
<protein>
    <submittedName>
        <fullName evidence="1">Uncharacterized protein</fullName>
    </submittedName>
</protein>
<evidence type="ECO:0000313" key="1">
    <source>
        <dbReference type="EMBL" id="GMH01048.1"/>
    </source>
</evidence>
<sequence length="284" mass="30204">MSSAEMLQVGIDPVDSKLPSICGVPVPTSNEDRIDALDSSIFFAVGDGSQARCAVAATNVVSSGLPTEAVSEDDPDVVPAHILHEARSGRHDMAPALVADLDLTPNSITRLSNKYAMDASSNVGHDIISPGGSLADVHVVLDSFFARCGDLNFCLLFVALSCDIDAGLEKTRLGQPDFALTYSRFTRYGVVARLAMLTWLVEAAGIAVSSSWWLAVAGEQLILSCWIGYRLSSEDLAKDAGSRSRAMLLGSCYGVDLPKMLWPATLVRGQQDESKTPMHMGANA</sequence>